<dbReference type="EMBL" id="PZKL01000037">
    <property type="protein sequence ID" value="PTH80060.1"/>
    <property type="molecule type" value="Genomic_DNA"/>
</dbReference>
<dbReference type="RefSeq" id="WP_107683943.1">
    <property type="nucleotide sequence ID" value="NZ_PZKL01000037.1"/>
</dbReference>
<reference evidence="1 2" key="1">
    <citation type="submission" date="2018-03" db="EMBL/GenBank/DDBJ databases">
        <title>Aeromonas veronii whole genome sequencing and analysis.</title>
        <authorList>
            <person name="Xie H."/>
            <person name="Liu T."/>
            <person name="Wang K."/>
        </authorList>
    </citation>
    <scope>NUCLEOTIDE SEQUENCE [LARGE SCALE GENOMIC DNA]</scope>
    <source>
        <strain evidence="1 2">XH.VA.1</strain>
    </source>
</reference>
<dbReference type="AlphaFoldDB" id="A0A2T4MZP2"/>
<protein>
    <submittedName>
        <fullName evidence="1">Uncharacterized protein</fullName>
    </submittedName>
</protein>
<gene>
    <name evidence="1" type="ORF">DAA48_15970</name>
</gene>
<sequence length="214" mass="23650">MVNVHSNESIHQDIISRSAEIKKLVADDFKPFSGKVSSFFESLGNTIQNKYPLFAASLATVTSTVSFNVYQNIQEINHGVSGMGAMSFDQTLGLVTGSAALMVAHFALPPIAKAISKIASHFELKKYFSENDSLVSKFSDAMSKLGDGRDHEHLKQIASEGRTQILDSLRKSEFSENPSVRDKIRDVLEEKVHNAYHSSLNSINRKNDNTSLSR</sequence>
<organism evidence="1 2">
    <name type="scientific">Aeromonas veronii</name>
    <dbReference type="NCBI Taxonomy" id="654"/>
    <lineage>
        <taxon>Bacteria</taxon>
        <taxon>Pseudomonadati</taxon>
        <taxon>Pseudomonadota</taxon>
        <taxon>Gammaproteobacteria</taxon>
        <taxon>Aeromonadales</taxon>
        <taxon>Aeromonadaceae</taxon>
        <taxon>Aeromonas</taxon>
    </lineage>
</organism>
<dbReference type="Proteomes" id="UP000241986">
    <property type="component" value="Unassembled WGS sequence"/>
</dbReference>
<evidence type="ECO:0000313" key="1">
    <source>
        <dbReference type="EMBL" id="PTH80060.1"/>
    </source>
</evidence>
<name>A0A2T4MZP2_AERVE</name>
<evidence type="ECO:0000313" key="2">
    <source>
        <dbReference type="Proteomes" id="UP000241986"/>
    </source>
</evidence>
<proteinExistence type="predicted"/>
<comment type="caution">
    <text evidence="1">The sequence shown here is derived from an EMBL/GenBank/DDBJ whole genome shotgun (WGS) entry which is preliminary data.</text>
</comment>
<accession>A0A2T4MZP2</accession>